<gene>
    <name evidence="2" type="ORF">M404DRAFT_1001087</name>
</gene>
<keyword evidence="1" id="KW-1133">Transmembrane helix</keyword>
<keyword evidence="3" id="KW-1185">Reference proteome</keyword>
<reference evidence="2 3" key="1">
    <citation type="submission" date="2014-04" db="EMBL/GenBank/DDBJ databases">
        <authorList>
            <consortium name="DOE Joint Genome Institute"/>
            <person name="Kuo A."/>
            <person name="Kohler A."/>
            <person name="Costa M.D."/>
            <person name="Nagy L.G."/>
            <person name="Floudas D."/>
            <person name="Copeland A."/>
            <person name="Barry K.W."/>
            <person name="Cichocki N."/>
            <person name="Veneault-Fourrey C."/>
            <person name="LaButti K."/>
            <person name="Lindquist E.A."/>
            <person name="Lipzen A."/>
            <person name="Lundell T."/>
            <person name="Morin E."/>
            <person name="Murat C."/>
            <person name="Sun H."/>
            <person name="Tunlid A."/>
            <person name="Henrissat B."/>
            <person name="Grigoriev I.V."/>
            <person name="Hibbett D.S."/>
            <person name="Martin F."/>
            <person name="Nordberg H.P."/>
            <person name="Cantor M.N."/>
            <person name="Hua S.X."/>
        </authorList>
    </citation>
    <scope>NUCLEOTIDE SEQUENCE [LARGE SCALE GENOMIC DNA]</scope>
    <source>
        <strain evidence="2 3">Marx 270</strain>
    </source>
</reference>
<dbReference type="AlphaFoldDB" id="A0A0C3NSR3"/>
<accession>A0A0C3NSR3</accession>
<dbReference type="InParanoid" id="A0A0C3NSR3"/>
<dbReference type="EMBL" id="KN831974">
    <property type="protein sequence ID" value="KIO03910.1"/>
    <property type="molecule type" value="Genomic_DNA"/>
</dbReference>
<sequence>MLACTLHRSSSAGEGIQLYSRIVLLPLVMSSIVLGTYRLRSGLLILVITTWFLDLLSNLGCAFVVAMPSLYPGLSGI</sequence>
<proteinExistence type="predicted"/>
<dbReference type="Proteomes" id="UP000054217">
    <property type="component" value="Unassembled WGS sequence"/>
</dbReference>
<evidence type="ECO:0000256" key="1">
    <source>
        <dbReference type="SAM" id="Phobius"/>
    </source>
</evidence>
<keyword evidence="1" id="KW-0812">Transmembrane</keyword>
<reference evidence="3" key="2">
    <citation type="submission" date="2015-01" db="EMBL/GenBank/DDBJ databases">
        <title>Evolutionary Origins and Diversification of the Mycorrhizal Mutualists.</title>
        <authorList>
            <consortium name="DOE Joint Genome Institute"/>
            <consortium name="Mycorrhizal Genomics Consortium"/>
            <person name="Kohler A."/>
            <person name="Kuo A."/>
            <person name="Nagy L.G."/>
            <person name="Floudas D."/>
            <person name="Copeland A."/>
            <person name="Barry K.W."/>
            <person name="Cichocki N."/>
            <person name="Veneault-Fourrey C."/>
            <person name="LaButti K."/>
            <person name="Lindquist E.A."/>
            <person name="Lipzen A."/>
            <person name="Lundell T."/>
            <person name="Morin E."/>
            <person name="Murat C."/>
            <person name="Riley R."/>
            <person name="Ohm R."/>
            <person name="Sun H."/>
            <person name="Tunlid A."/>
            <person name="Henrissat B."/>
            <person name="Grigoriev I.V."/>
            <person name="Hibbett D.S."/>
            <person name="Martin F."/>
        </authorList>
    </citation>
    <scope>NUCLEOTIDE SEQUENCE [LARGE SCALE GENOMIC DNA]</scope>
    <source>
        <strain evidence="3">Marx 270</strain>
    </source>
</reference>
<keyword evidence="1" id="KW-0472">Membrane</keyword>
<evidence type="ECO:0000313" key="3">
    <source>
        <dbReference type="Proteomes" id="UP000054217"/>
    </source>
</evidence>
<feature type="transmembrane region" description="Helical" evidence="1">
    <location>
        <begin position="44"/>
        <end position="71"/>
    </location>
</feature>
<organism evidence="2 3">
    <name type="scientific">Pisolithus tinctorius Marx 270</name>
    <dbReference type="NCBI Taxonomy" id="870435"/>
    <lineage>
        <taxon>Eukaryota</taxon>
        <taxon>Fungi</taxon>
        <taxon>Dikarya</taxon>
        <taxon>Basidiomycota</taxon>
        <taxon>Agaricomycotina</taxon>
        <taxon>Agaricomycetes</taxon>
        <taxon>Agaricomycetidae</taxon>
        <taxon>Boletales</taxon>
        <taxon>Sclerodermatineae</taxon>
        <taxon>Pisolithaceae</taxon>
        <taxon>Pisolithus</taxon>
    </lineage>
</organism>
<protein>
    <submittedName>
        <fullName evidence="2">Uncharacterized protein</fullName>
    </submittedName>
</protein>
<feature type="transmembrane region" description="Helical" evidence="1">
    <location>
        <begin position="18"/>
        <end position="37"/>
    </location>
</feature>
<evidence type="ECO:0000313" key="2">
    <source>
        <dbReference type="EMBL" id="KIO03910.1"/>
    </source>
</evidence>
<name>A0A0C3NSR3_PISTI</name>
<dbReference type="HOGENOM" id="CLU_2639080_0_0_1"/>